<keyword evidence="2 6" id="KW-0812">Transmembrane</keyword>
<dbReference type="STRING" id="407022.SAMN05661044_03618"/>
<feature type="transmembrane region" description="Helical" evidence="6">
    <location>
        <begin position="107"/>
        <end position="132"/>
    </location>
</feature>
<keyword evidence="3 6" id="KW-1133">Transmembrane helix</keyword>
<keyword evidence="8" id="KW-1185">Reference proteome</keyword>
<feature type="transmembrane region" description="Helical" evidence="6">
    <location>
        <begin position="188"/>
        <end position="208"/>
    </location>
</feature>
<dbReference type="PANTHER" id="PTHR11785:SF512">
    <property type="entry name" value="SOBREMESA, ISOFORM B"/>
    <property type="match status" value="1"/>
</dbReference>
<dbReference type="OrthoDB" id="9806937at2"/>
<feature type="transmembrane region" description="Helical" evidence="6">
    <location>
        <begin position="32"/>
        <end position="52"/>
    </location>
</feature>
<protein>
    <submittedName>
        <fullName evidence="7">Basic amino acid/polyamine antiporter, APA family</fullName>
    </submittedName>
</protein>
<reference evidence="8" key="1">
    <citation type="submission" date="2016-10" db="EMBL/GenBank/DDBJ databases">
        <authorList>
            <person name="Varghese N."/>
            <person name="Submissions S."/>
        </authorList>
    </citation>
    <scope>NUCLEOTIDE SEQUENCE [LARGE SCALE GENOMIC DNA]</scope>
    <source>
        <strain evidence="8">DSM 18733</strain>
    </source>
</reference>
<dbReference type="Proteomes" id="UP000199421">
    <property type="component" value="Unassembled WGS sequence"/>
</dbReference>
<dbReference type="EMBL" id="FOAF01000004">
    <property type="protein sequence ID" value="SEL86368.1"/>
    <property type="molecule type" value="Genomic_DNA"/>
</dbReference>
<dbReference type="AlphaFoldDB" id="A0A1H7TNU7"/>
<keyword evidence="4 6" id="KW-0472">Membrane</keyword>
<evidence type="ECO:0000256" key="3">
    <source>
        <dbReference type="ARBA" id="ARBA00022989"/>
    </source>
</evidence>
<feature type="transmembrane region" description="Helical" evidence="6">
    <location>
        <begin position="319"/>
        <end position="344"/>
    </location>
</feature>
<sequence>MISNKSDSQTVSNQVSDSLSGSQPSFKPSLRLIDATMLVAGSMIGSGIFIVSADIVRQTGSAGWLMFVWFITGFMTLTAALSYGELSSMFPKAGGQYIYLKEAYNPLISFLYGWSFFTVIQTATIAAVGVAFAKFTAYLIPQVSEDMIMLDLGFLTISPAQLLSIIVIVLLTYINTRGVSNAKWVQTIITLAKILSLALLIIFGLWALKSEVWKANWLSGITWDLQRLNVDGSFEIYTTMAAFGAIAAAMVGSIFSSDSWHSVAFIAGEVKNPQRNVGLSLALGTILVTLLYMLTNIMYTGVLTLPEMAASEKDRVAVTASHVIFGGSGTVIIALMIMVSTFGCNNGLIMAGARVYYSMAKEGVFFKKVGTLNKNAVPEVALWLQAIIASLWCLSGKYGDLLDMISFVVVLFYMLTIAGIFILRKKKPDHPRPYKAFGYPVLPIIYILMGTTFCLLLIIYKPQYTWPGLLLTLAGIPVYYYIAKKQIIA</sequence>
<gene>
    <name evidence="7" type="ORF">SAMN05661044_03618</name>
</gene>
<name>A0A1H7TNU7_OLID1</name>
<evidence type="ECO:0000256" key="1">
    <source>
        <dbReference type="ARBA" id="ARBA00004141"/>
    </source>
</evidence>
<dbReference type="GO" id="GO:0016020">
    <property type="term" value="C:membrane"/>
    <property type="evidence" value="ECO:0007669"/>
    <property type="project" value="UniProtKB-SubCell"/>
</dbReference>
<feature type="transmembrane region" description="Helical" evidence="6">
    <location>
        <begin position="64"/>
        <end position="86"/>
    </location>
</feature>
<evidence type="ECO:0000313" key="8">
    <source>
        <dbReference type="Proteomes" id="UP000199421"/>
    </source>
</evidence>
<dbReference type="Gene3D" id="1.20.1740.10">
    <property type="entry name" value="Amino acid/polyamine transporter I"/>
    <property type="match status" value="1"/>
</dbReference>
<evidence type="ECO:0000256" key="5">
    <source>
        <dbReference type="SAM" id="MobiDB-lite"/>
    </source>
</evidence>
<evidence type="ECO:0000256" key="4">
    <source>
        <dbReference type="ARBA" id="ARBA00023136"/>
    </source>
</evidence>
<dbReference type="PIRSF" id="PIRSF006060">
    <property type="entry name" value="AA_transporter"/>
    <property type="match status" value="1"/>
</dbReference>
<feature type="transmembrane region" description="Helical" evidence="6">
    <location>
        <begin position="466"/>
        <end position="483"/>
    </location>
</feature>
<proteinExistence type="predicted"/>
<feature type="transmembrane region" description="Helical" evidence="6">
    <location>
        <begin position="152"/>
        <end position="176"/>
    </location>
</feature>
<dbReference type="PANTHER" id="PTHR11785">
    <property type="entry name" value="AMINO ACID TRANSPORTER"/>
    <property type="match status" value="1"/>
</dbReference>
<dbReference type="RefSeq" id="WP_093326958.1">
    <property type="nucleotide sequence ID" value="NZ_FOAF01000004.1"/>
</dbReference>
<dbReference type="InterPro" id="IPR050598">
    <property type="entry name" value="AminoAcid_Transporter"/>
</dbReference>
<evidence type="ECO:0000313" key="7">
    <source>
        <dbReference type="EMBL" id="SEL86368.1"/>
    </source>
</evidence>
<evidence type="ECO:0000256" key="6">
    <source>
        <dbReference type="SAM" id="Phobius"/>
    </source>
</evidence>
<comment type="subcellular location">
    <subcellularLocation>
        <location evidence="1">Membrane</location>
        <topology evidence="1">Multi-pass membrane protein</topology>
    </subcellularLocation>
</comment>
<accession>A0A1H7TNU7</accession>
<dbReference type="Pfam" id="PF13520">
    <property type="entry name" value="AA_permease_2"/>
    <property type="match status" value="1"/>
</dbReference>
<feature type="transmembrane region" description="Helical" evidence="6">
    <location>
        <begin position="277"/>
        <end position="299"/>
    </location>
</feature>
<dbReference type="GO" id="GO:0015179">
    <property type="term" value="F:L-amino acid transmembrane transporter activity"/>
    <property type="evidence" value="ECO:0007669"/>
    <property type="project" value="TreeGrafter"/>
</dbReference>
<feature type="transmembrane region" description="Helical" evidence="6">
    <location>
        <begin position="404"/>
        <end position="424"/>
    </location>
</feature>
<evidence type="ECO:0000256" key="2">
    <source>
        <dbReference type="ARBA" id="ARBA00022692"/>
    </source>
</evidence>
<feature type="region of interest" description="Disordered" evidence="5">
    <location>
        <begin position="1"/>
        <end position="24"/>
    </location>
</feature>
<dbReference type="InterPro" id="IPR002293">
    <property type="entry name" value="AA/rel_permease1"/>
</dbReference>
<feature type="transmembrane region" description="Helical" evidence="6">
    <location>
        <begin position="436"/>
        <end position="460"/>
    </location>
</feature>
<feature type="transmembrane region" description="Helical" evidence="6">
    <location>
        <begin position="236"/>
        <end position="256"/>
    </location>
</feature>
<organism evidence="7 8">
    <name type="scientific">Olivibacter domesticus</name>
    <name type="common">Pseudosphingobacterium domesticum</name>
    <dbReference type="NCBI Taxonomy" id="407022"/>
    <lineage>
        <taxon>Bacteria</taxon>
        <taxon>Pseudomonadati</taxon>
        <taxon>Bacteroidota</taxon>
        <taxon>Sphingobacteriia</taxon>
        <taxon>Sphingobacteriales</taxon>
        <taxon>Sphingobacteriaceae</taxon>
        <taxon>Olivibacter</taxon>
    </lineage>
</organism>